<dbReference type="AlphaFoldDB" id="A0AAQ4PKP9"/>
<dbReference type="PANTHER" id="PTHR46759">
    <property type="entry name" value="LEUCINE-RICH REPEAT-CONTAINING PROTEIN 72"/>
    <property type="match status" value="1"/>
</dbReference>
<sequence length="228" mass="26183">MIDRFAILLNRKLTRLPDLSRFHFLRELWLNNNTLSGRSLNCCLTELYLQNNNIPSISGALKHLTCLRVLLLHNNRLRGLEDTTKELRRMQQLHTATFFLNPISHEAEYRLHISGTRVGKPPARHRVLQSVAFGRRATASSSASPGLRDSRVINMGPSSMLSFRWLGWGRGLRFAWWGLHRRSPPTAPAWSPWPSARRRSPLKHRDDTVQFLPRCCAEKILITCTSGE</sequence>
<keyword evidence="2" id="KW-0677">Repeat</keyword>
<dbReference type="SUPFAM" id="SSF52075">
    <property type="entry name" value="Outer arm dynein light chain 1"/>
    <property type="match status" value="1"/>
</dbReference>
<dbReference type="Gene3D" id="3.80.10.10">
    <property type="entry name" value="Ribonuclease Inhibitor"/>
    <property type="match status" value="1"/>
</dbReference>
<reference evidence="3" key="2">
    <citation type="submission" date="2025-08" db="UniProtKB">
        <authorList>
            <consortium name="Ensembl"/>
        </authorList>
    </citation>
    <scope>IDENTIFICATION</scope>
</reference>
<evidence type="ECO:0008006" key="5">
    <source>
        <dbReference type="Google" id="ProtNLM"/>
    </source>
</evidence>
<dbReference type="PANTHER" id="PTHR46759:SF1">
    <property type="entry name" value="LEUCINE-RICH REPEAT-CONTAINING PROTEIN 72"/>
    <property type="match status" value="1"/>
</dbReference>
<dbReference type="InterPro" id="IPR032675">
    <property type="entry name" value="LRR_dom_sf"/>
</dbReference>
<reference evidence="3" key="3">
    <citation type="submission" date="2025-09" db="UniProtKB">
        <authorList>
            <consortium name="Ensembl"/>
        </authorList>
    </citation>
    <scope>IDENTIFICATION</scope>
</reference>
<dbReference type="InterPro" id="IPR042655">
    <property type="entry name" value="LRC72"/>
</dbReference>
<dbReference type="PROSITE" id="PS51450">
    <property type="entry name" value="LRR"/>
    <property type="match status" value="1"/>
</dbReference>
<evidence type="ECO:0000313" key="4">
    <source>
        <dbReference type="Proteomes" id="UP000007635"/>
    </source>
</evidence>
<keyword evidence="4" id="KW-1185">Reference proteome</keyword>
<organism evidence="3 4">
    <name type="scientific">Gasterosteus aculeatus aculeatus</name>
    <name type="common">three-spined stickleback</name>
    <dbReference type="NCBI Taxonomy" id="481459"/>
    <lineage>
        <taxon>Eukaryota</taxon>
        <taxon>Metazoa</taxon>
        <taxon>Chordata</taxon>
        <taxon>Craniata</taxon>
        <taxon>Vertebrata</taxon>
        <taxon>Euteleostomi</taxon>
        <taxon>Actinopterygii</taxon>
        <taxon>Neopterygii</taxon>
        <taxon>Teleostei</taxon>
        <taxon>Neoteleostei</taxon>
        <taxon>Acanthomorphata</taxon>
        <taxon>Eupercaria</taxon>
        <taxon>Perciformes</taxon>
        <taxon>Cottioidei</taxon>
        <taxon>Gasterosteales</taxon>
        <taxon>Gasterosteidae</taxon>
        <taxon>Gasterosteus</taxon>
    </lineage>
</organism>
<dbReference type="Pfam" id="PF12799">
    <property type="entry name" value="LRR_4"/>
    <property type="match status" value="1"/>
</dbReference>
<dbReference type="InterPro" id="IPR025875">
    <property type="entry name" value="Leu-rich_rpt_4"/>
</dbReference>
<protein>
    <recommendedName>
        <fullName evidence="5">U2A'/phosphoprotein 32 family A C-terminal domain-containing protein</fullName>
    </recommendedName>
</protein>
<dbReference type="Ensembl" id="ENSGACT00000063375.1">
    <property type="protein sequence ID" value="ENSGACP00000039217.1"/>
    <property type="gene ID" value="ENSGACG00000025885.1"/>
</dbReference>
<reference evidence="3 4" key="1">
    <citation type="journal article" date="2021" name="G3 (Bethesda)">
        <title>Improved contiguity of the threespine stickleback genome using long-read sequencing.</title>
        <authorList>
            <person name="Nath S."/>
            <person name="Shaw D.E."/>
            <person name="White M.A."/>
        </authorList>
    </citation>
    <scope>NUCLEOTIDE SEQUENCE [LARGE SCALE GENOMIC DNA]</scope>
    <source>
        <strain evidence="3 4">Lake Benthic</strain>
    </source>
</reference>
<dbReference type="GeneTree" id="ENSGT01120000278047"/>
<evidence type="ECO:0000256" key="2">
    <source>
        <dbReference type="ARBA" id="ARBA00022737"/>
    </source>
</evidence>
<accession>A0AAQ4PKP9</accession>
<dbReference type="InterPro" id="IPR001611">
    <property type="entry name" value="Leu-rich_rpt"/>
</dbReference>
<evidence type="ECO:0000256" key="1">
    <source>
        <dbReference type="ARBA" id="ARBA00022614"/>
    </source>
</evidence>
<evidence type="ECO:0000313" key="3">
    <source>
        <dbReference type="Ensembl" id="ENSGACP00000039217.1"/>
    </source>
</evidence>
<proteinExistence type="predicted"/>
<keyword evidence="1" id="KW-0433">Leucine-rich repeat</keyword>
<name>A0AAQ4PKP9_GASAC</name>
<dbReference type="Proteomes" id="UP000007635">
    <property type="component" value="Chromosome XX"/>
</dbReference>